<comment type="caution">
    <text evidence="1">The sequence shown here is derived from an EMBL/GenBank/DDBJ whole genome shotgun (WGS) entry which is preliminary data.</text>
</comment>
<evidence type="ECO:0000313" key="1">
    <source>
        <dbReference type="EMBL" id="KUR70924.1"/>
    </source>
</evidence>
<dbReference type="STRING" id="1117702.AQZ52_14005"/>
<evidence type="ECO:0000313" key="2">
    <source>
        <dbReference type="Proteomes" id="UP000058012"/>
    </source>
</evidence>
<proteinExistence type="predicted"/>
<name>A0A124JU72_9SPHN</name>
<dbReference type="AlphaFoldDB" id="A0A124JU72"/>
<accession>A0A124JU72</accession>
<keyword evidence="2" id="KW-1185">Reference proteome</keyword>
<protein>
    <submittedName>
        <fullName evidence="1">Uncharacterized protein</fullName>
    </submittedName>
</protein>
<dbReference type="EMBL" id="LLZS01000008">
    <property type="protein sequence ID" value="KUR70924.1"/>
    <property type="molecule type" value="Genomic_DNA"/>
</dbReference>
<dbReference type="RefSeq" id="WP_067911937.1">
    <property type="nucleotide sequence ID" value="NZ_KQ954245.1"/>
</dbReference>
<sequence>MPERCLLALAPLALLAAVRPPESPEDAGSLTPLFVAGETALAAHDAVGLMQAAIALATSGAKPIEGEPDLARAWAHQAVLWGAPPAVIPAERGRMLGPGYRAITLNAGSDFHTRQVFTGGQSARVEVLALSGGGFTLSVSEDQSTPLCRRTADSGRVACTWVPLYSLPHDITVSNARARPGRFYLVTY</sequence>
<dbReference type="Proteomes" id="UP000058012">
    <property type="component" value="Unassembled WGS sequence"/>
</dbReference>
<gene>
    <name evidence="1" type="ORF">AQZ52_14005</name>
</gene>
<organism evidence="1 2">
    <name type="scientific">Novosphingobium fuchskuhlense</name>
    <dbReference type="NCBI Taxonomy" id="1117702"/>
    <lineage>
        <taxon>Bacteria</taxon>
        <taxon>Pseudomonadati</taxon>
        <taxon>Pseudomonadota</taxon>
        <taxon>Alphaproteobacteria</taxon>
        <taxon>Sphingomonadales</taxon>
        <taxon>Sphingomonadaceae</taxon>
        <taxon>Novosphingobium</taxon>
    </lineage>
</organism>
<reference evidence="1 2" key="1">
    <citation type="submission" date="2015-10" db="EMBL/GenBank/DDBJ databases">
        <title>Draft genome sequence of Novosphingobium fuchskuhlense DSM 25065 isolated from a surface water sample of the southwest basin of Lake Grosse Fuchskuhle.</title>
        <authorList>
            <person name="Ruckert C."/>
            <person name="Winkler A."/>
            <person name="Glaeser J."/>
            <person name="Grossart H.-P."/>
            <person name="Kalinowski J."/>
            <person name="Glaeser S."/>
        </authorList>
    </citation>
    <scope>NUCLEOTIDE SEQUENCE [LARGE SCALE GENOMIC DNA]</scope>
    <source>
        <strain evidence="1 2">FNE08-7</strain>
    </source>
</reference>